<sequence length="76" mass="8674">MRAHHPRLLDFGELFANLIAFAAWLGTTHWTNAQHVGSNVAKRDGKDDPHNRFEPFNKPVLDREGFKLTGISYIKT</sequence>
<proteinExistence type="predicted"/>
<dbReference type="Proteomes" id="UP001165189">
    <property type="component" value="Unassembled WGS sequence"/>
</dbReference>
<feature type="chain" id="PRO_5046972038" evidence="1">
    <location>
        <begin position="34"/>
        <end position="76"/>
    </location>
</feature>
<comment type="caution">
    <text evidence="2">The sequence shown here is derived from an EMBL/GenBank/DDBJ whole genome shotgun (WGS) entry which is preliminary data.</text>
</comment>
<evidence type="ECO:0000313" key="3">
    <source>
        <dbReference type="Proteomes" id="UP001165189"/>
    </source>
</evidence>
<gene>
    <name evidence="2" type="ORF">Aory05_000046800</name>
</gene>
<keyword evidence="1" id="KW-0732">Signal</keyword>
<evidence type="ECO:0000313" key="2">
    <source>
        <dbReference type="EMBL" id="GMG41250.1"/>
    </source>
</evidence>
<reference evidence="2" key="1">
    <citation type="submission" date="2023-04" db="EMBL/GenBank/DDBJ databases">
        <title>Aspergillus oryzae var. brunneus NBRC 4377.</title>
        <authorList>
            <person name="Ichikawa N."/>
            <person name="Sato H."/>
            <person name="Tonouchi N."/>
        </authorList>
    </citation>
    <scope>NUCLEOTIDE SEQUENCE</scope>
    <source>
        <strain evidence="2">NBRC 4377</strain>
    </source>
</reference>
<keyword evidence="3" id="KW-1185">Reference proteome</keyword>
<evidence type="ECO:0000256" key="1">
    <source>
        <dbReference type="SAM" id="SignalP"/>
    </source>
</evidence>
<dbReference type="EMBL" id="BSYB01000002">
    <property type="protein sequence ID" value="GMG41250.1"/>
    <property type="molecule type" value="Genomic_DNA"/>
</dbReference>
<protein>
    <submittedName>
        <fullName evidence="2">Unnamed protein product</fullName>
    </submittedName>
</protein>
<accession>A0ABQ6KHM6</accession>
<organism evidence="2 3">
    <name type="scientific">Aspergillus oryzae var. brunneus</name>
    <dbReference type="NCBI Taxonomy" id="332754"/>
    <lineage>
        <taxon>Eukaryota</taxon>
        <taxon>Fungi</taxon>
        <taxon>Dikarya</taxon>
        <taxon>Ascomycota</taxon>
        <taxon>Pezizomycotina</taxon>
        <taxon>Eurotiomycetes</taxon>
        <taxon>Eurotiomycetidae</taxon>
        <taxon>Eurotiales</taxon>
        <taxon>Aspergillaceae</taxon>
        <taxon>Aspergillus</taxon>
        <taxon>Aspergillus subgen. Circumdati</taxon>
    </lineage>
</organism>
<feature type="signal peptide" evidence="1">
    <location>
        <begin position="1"/>
        <end position="33"/>
    </location>
</feature>
<name>A0ABQ6KHM6_ASPOZ</name>